<accession>A0ABY6D529</accession>
<reference evidence="2" key="1">
    <citation type="submission" date="2022-10" db="EMBL/GenBank/DDBJ databases">
        <title>Comparative genomics and taxonomic characterization of three novel marine species of genus Reichenbachiella exhibiting antioxidant and polysaccharide degradation activities.</title>
        <authorList>
            <person name="Muhammad N."/>
            <person name="Lee Y.-J."/>
            <person name="Ko J."/>
            <person name="Kim S.-G."/>
        </authorList>
    </citation>
    <scope>NUCLEOTIDE SEQUENCE</scope>
    <source>
        <strain evidence="2">Wsw4-B4</strain>
    </source>
</reference>
<organism evidence="2 3">
    <name type="scientific">Reichenbachiella carrageenanivorans</name>
    <dbReference type="NCBI Taxonomy" id="2979869"/>
    <lineage>
        <taxon>Bacteria</taxon>
        <taxon>Pseudomonadati</taxon>
        <taxon>Bacteroidota</taxon>
        <taxon>Cytophagia</taxon>
        <taxon>Cytophagales</taxon>
        <taxon>Reichenbachiellaceae</taxon>
        <taxon>Reichenbachiella</taxon>
    </lineage>
</organism>
<proteinExistence type="predicted"/>
<sequence>MNKTKFTKAATHALVILMTISFVISAVLPDYNTLRQKANMEEADMDGQSSSEEKKENKEHKESLQYDIYQADNLAFVFKNLGNTMRFIPLFQQRYLPVITPPPDHMTIAS</sequence>
<protein>
    <submittedName>
        <fullName evidence="2">Uncharacterized protein</fullName>
    </submittedName>
</protein>
<feature type="region of interest" description="Disordered" evidence="1">
    <location>
        <begin position="39"/>
        <end position="62"/>
    </location>
</feature>
<name>A0ABY6D529_9BACT</name>
<feature type="compositionally biased region" description="Basic and acidic residues" evidence="1">
    <location>
        <begin position="51"/>
        <end position="62"/>
    </location>
</feature>
<evidence type="ECO:0000313" key="2">
    <source>
        <dbReference type="EMBL" id="UXX81247.1"/>
    </source>
</evidence>
<keyword evidence="3" id="KW-1185">Reference proteome</keyword>
<dbReference type="EMBL" id="CP106735">
    <property type="protein sequence ID" value="UXX81247.1"/>
    <property type="molecule type" value="Genomic_DNA"/>
</dbReference>
<dbReference type="RefSeq" id="WP_263052971.1">
    <property type="nucleotide sequence ID" value="NZ_CP106735.1"/>
</dbReference>
<dbReference type="Proteomes" id="UP001062165">
    <property type="component" value="Chromosome"/>
</dbReference>
<evidence type="ECO:0000313" key="3">
    <source>
        <dbReference type="Proteomes" id="UP001062165"/>
    </source>
</evidence>
<gene>
    <name evidence="2" type="ORF">N7E81_09075</name>
</gene>
<evidence type="ECO:0000256" key="1">
    <source>
        <dbReference type="SAM" id="MobiDB-lite"/>
    </source>
</evidence>